<accession>A0AAV0WCH8</accession>
<name>A0AAV0WCH8_9HEMI</name>
<comment type="caution">
    <text evidence="1">The sequence shown here is derived from an EMBL/GenBank/DDBJ whole genome shotgun (WGS) entry which is preliminary data.</text>
</comment>
<organism evidence="1 2">
    <name type="scientific">Macrosiphum euphorbiae</name>
    <name type="common">potato aphid</name>
    <dbReference type="NCBI Taxonomy" id="13131"/>
    <lineage>
        <taxon>Eukaryota</taxon>
        <taxon>Metazoa</taxon>
        <taxon>Ecdysozoa</taxon>
        <taxon>Arthropoda</taxon>
        <taxon>Hexapoda</taxon>
        <taxon>Insecta</taxon>
        <taxon>Pterygota</taxon>
        <taxon>Neoptera</taxon>
        <taxon>Paraneoptera</taxon>
        <taxon>Hemiptera</taxon>
        <taxon>Sternorrhyncha</taxon>
        <taxon>Aphidomorpha</taxon>
        <taxon>Aphidoidea</taxon>
        <taxon>Aphididae</taxon>
        <taxon>Macrosiphini</taxon>
        <taxon>Macrosiphum</taxon>
    </lineage>
</organism>
<evidence type="ECO:0000313" key="2">
    <source>
        <dbReference type="Proteomes" id="UP001160148"/>
    </source>
</evidence>
<protein>
    <submittedName>
        <fullName evidence="1">Uncharacterized protein</fullName>
    </submittedName>
</protein>
<sequence length="108" mass="12521">MVFQCLRKKAKSNEYNDNKKRSRKLNIRLNPLDYGKGPDSQLNHSEKFKVECFLPVIDQMSSAISQRLKAYEVICDRFGFFGQLNNLSNEELQEAAKKLVAVYDDDLD</sequence>
<dbReference type="AlphaFoldDB" id="A0AAV0WCH8"/>
<gene>
    <name evidence="1" type="ORF">MEUPH1_LOCUS9610</name>
</gene>
<evidence type="ECO:0000313" key="1">
    <source>
        <dbReference type="EMBL" id="CAI6353492.1"/>
    </source>
</evidence>
<keyword evidence="2" id="KW-1185">Reference proteome</keyword>
<reference evidence="1 2" key="1">
    <citation type="submission" date="2023-01" db="EMBL/GenBank/DDBJ databases">
        <authorList>
            <person name="Whitehead M."/>
        </authorList>
    </citation>
    <scope>NUCLEOTIDE SEQUENCE [LARGE SCALE GENOMIC DNA]</scope>
</reference>
<dbReference type="EMBL" id="CARXXK010000002">
    <property type="protein sequence ID" value="CAI6353492.1"/>
    <property type="molecule type" value="Genomic_DNA"/>
</dbReference>
<proteinExistence type="predicted"/>
<dbReference type="Proteomes" id="UP001160148">
    <property type="component" value="Unassembled WGS sequence"/>
</dbReference>